<dbReference type="Pfam" id="PF03816">
    <property type="entry name" value="LytR_cpsA_psr"/>
    <property type="match status" value="1"/>
</dbReference>
<accession>A0A6M8J8R2</accession>
<dbReference type="Gene3D" id="3.30.70.2390">
    <property type="match status" value="1"/>
</dbReference>
<organism evidence="6 7">
    <name type="scientific">Berryella wangjianweii</name>
    <dbReference type="NCBI Taxonomy" id="2734634"/>
    <lineage>
        <taxon>Bacteria</taxon>
        <taxon>Bacillati</taxon>
        <taxon>Actinomycetota</taxon>
        <taxon>Coriobacteriia</taxon>
        <taxon>Eggerthellales</taxon>
        <taxon>Eggerthellaceae</taxon>
        <taxon>Berryella</taxon>
    </lineage>
</organism>
<comment type="similarity">
    <text evidence="1">Belongs to the LytR/CpsA/Psr (LCP) family.</text>
</comment>
<evidence type="ECO:0000256" key="2">
    <source>
        <dbReference type="SAM" id="MobiDB-lite"/>
    </source>
</evidence>
<evidence type="ECO:0000256" key="1">
    <source>
        <dbReference type="ARBA" id="ARBA00006068"/>
    </source>
</evidence>
<evidence type="ECO:0000313" key="7">
    <source>
        <dbReference type="Proteomes" id="UP000503297"/>
    </source>
</evidence>
<feature type="compositionally biased region" description="Basic residues" evidence="2">
    <location>
        <begin position="1"/>
        <end position="11"/>
    </location>
</feature>
<keyword evidence="3" id="KW-1133">Transmembrane helix</keyword>
<evidence type="ECO:0000259" key="4">
    <source>
        <dbReference type="Pfam" id="PF03816"/>
    </source>
</evidence>
<dbReference type="AlphaFoldDB" id="A0A6M8J8R2"/>
<dbReference type="RefSeq" id="WP_173165181.1">
    <property type="nucleotide sequence ID" value="NZ_CP053716.1"/>
</dbReference>
<dbReference type="Pfam" id="PF13399">
    <property type="entry name" value="LytR_C"/>
    <property type="match status" value="1"/>
</dbReference>
<dbReference type="InterPro" id="IPR050922">
    <property type="entry name" value="LytR/CpsA/Psr_CW_biosynth"/>
</dbReference>
<name>A0A6M8J8R2_9ACTN</name>
<keyword evidence="7" id="KW-1185">Reference proteome</keyword>
<dbReference type="EMBL" id="CP053716">
    <property type="protein sequence ID" value="QKF07779.1"/>
    <property type="molecule type" value="Genomic_DNA"/>
</dbReference>
<feature type="transmembrane region" description="Helical" evidence="3">
    <location>
        <begin position="97"/>
        <end position="120"/>
    </location>
</feature>
<gene>
    <name evidence="6" type="ORF">HLV38_06405</name>
</gene>
<keyword evidence="3" id="KW-0812">Transmembrane</keyword>
<protein>
    <submittedName>
        <fullName evidence="6">LCP family protein</fullName>
    </submittedName>
</protein>
<dbReference type="PANTHER" id="PTHR33392">
    <property type="entry name" value="POLYISOPRENYL-TEICHOIC ACID--PEPTIDOGLYCAN TEICHOIC ACID TRANSFERASE TAGU"/>
    <property type="match status" value="1"/>
</dbReference>
<proteinExistence type="inferred from homology"/>
<dbReference type="KEGG" id="bwa:HLV38_06405"/>
<sequence length="499" mass="51213">MGLFSKRRSARTLRQTSRRANGSVIGSHVAPRAGRGGRGMNAGSVSFRSNRRASRAVRGEVSNVAAPAAHAAAGVRRTRSYQGFEVSANRSRRARGVAVALGIVLALAAVAGGVASFIYLGQIGSNLELRDSDARSALVAAEKDKPRYALVSMELGAATAEGANSGPDLLAVVRADPGQKTLALLVIPAETWVNLGEAGGGPIRDAARQGDAALVKAVSSLAGVPLSHLVKVDERGLLRMVGAVGGVDADVPEEVDDPLAGHAYLAAGRQHIDADSVLTLLRATNLSKQGLTQAQIQGAFLAELIAKTFGAGDARLSTALLDRIGSGMRTDVSSGDLLKGADAFAALSAGDIPVSVVPGSTSVSTNLATKGVSRFLIDEDAWSQVRAAFMEGGRAELDPAVASDVSGRTVEVRNGAGITGAATAAADALEQAGLKVTSVGNAEQQVFTETLVVYDGDLQPEAEAVVRALGFGRAVKGLGYYAYQADLLVIIGGDYRPIS</sequence>
<feature type="domain" description="LytR/CpsA/Psr regulator C-terminal" evidence="5">
    <location>
        <begin position="409"/>
        <end position="495"/>
    </location>
</feature>
<evidence type="ECO:0000313" key="6">
    <source>
        <dbReference type="EMBL" id="QKF07779.1"/>
    </source>
</evidence>
<reference evidence="7" key="1">
    <citation type="submission" date="2020-05" db="EMBL/GenBank/DDBJ databases">
        <title>Novel species in genus Nocardioides.</title>
        <authorList>
            <person name="Zhang G."/>
        </authorList>
    </citation>
    <scope>NUCLEOTIDE SEQUENCE [LARGE SCALE GENOMIC DNA]</scope>
    <source>
        <strain evidence="7">zg-1050</strain>
    </source>
</reference>
<evidence type="ECO:0000256" key="3">
    <source>
        <dbReference type="SAM" id="Phobius"/>
    </source>
</evidence>
<dbReference type="Gene3D" id="3.40.630.190">
    <property type="entry name" value="LCP protein"/>
    <property type="match status" value="1"/>
</dbReference>
<dbReference type="Proteomes" id="UP000503297">
    <property type="component" value="Chromosome"/>
</dbReference>
<dbReference type="PANTHER" id="PTHR33392:SF6">
    <property type="entry name" value="POLYISOPRENYL-TEICHOIC ACID--PEPTIDOGLYCAN TEICHOIC ACID TRANSFERASE TAGU"/>
    <property type="match status" value="1"/>
</dbReference>
<dbReference type="InterPro" id="IPR027381">
    <property type="entry name" value="LytR/CpsA/Psr_C"/>
</dbReference>
<dbReference type="InterPro" id="IPR004474">
    <property type="entry name" value="LytR_CpsA_psr"/>
</dbReference>
<keyword evidence="3" id="KW-0472">Membrane</keyword>
<feature type="domain" description="Cell envelope-related transcriptional attenuator" evidence="4">
    <location>
        <begin position="168"/>
        <end position="307"/>
    </location>
</feature>
<feature type="region of interest" description="Disordered" evidence="2">
    <location>
        <begin position="1"/>
        <end position="49"/>
    </location>
</feature>
<evidence type="ECO:0000259" key="5">
    <source>
        <dbReference type="Pfam" id="PF13399"/>
    </source>
</evidence>